<feature type="region of interest" description="Disordered" evidence="1">
    <location>
        <begin position="52"/>
        <end position="86"/>
    </location>
</feature>
<feature type="compositionally biased region" description="Low complexity" evidence="1">
    <location>
        <begin position="260"/>
        <end position="284"/>
    </location>
</feature>
<dbReference type="EMBL" id="JAUNZN010000001">
    <property type="protein sequence ID" value="KAK4830429.1"/>
    <property type="molecule type" value="Genomic_DNA"/>
</dbReference>
<proteinExistence type="predicted"/>
<keyword evidence="3" id="KW-1185">Reference proteome</keyword>
<dbReference type="Proteomes" id="UP001333110">
    <property type="component" value="Unassembled WGS sequence"/>
</dbReference>
<feature type="region of interest" description="Disordered" evidence="1">
    <location>
        <begin position="106"/>
        <end position="190"/>
    </location>
</feature>
<gene>
    <name evidence="2" type="ORF">QYF61_011137</name>
</gene>
<evidence type="ECO:0000313" key="2">
    <source>
        <dbReference type="EMBL" id="KAK4830429.1"/>
    </source>
</evidence>
<feature type="region of interest" description="Disordered" evidence="1">
    <location>
        <begin position="254"/>
        <end position="309"/>
    </location>
</feature>
<name>A0AAN7NRY4_MYCAM</name>
<reference evidence="2 3" key="1">
    <citation type="journal article" date="2023" name="J. Hered.">
        <title>Chromosome-level genome of the wood stork (Mycteria americana) provides insight into avian chromosome evolution.</title>
        <authorList>
            <person name="Flamio R. Jr."/>
            <person name="Ramstad K.M."/>
        </authorList>
    </citation>
    <scope>NUCLEOTIDE SEQUENCE [LARGE SCALE GENOMIC DNA]</scope>
    <source>
        <strain evidence="2">JAX WOST 10</strain>
    </source>
</reference>
<sequence length="309" mass="31307">MAKEYFPRSGTSYTGSSVHNHYRKPAMFGDNAAASIVRLRAAQSRVTSVAAGMVQQRVHPDPPSPRSSPPQRYDISASCRPVSDDEKRGSTVLALLLSPPLLPAHISQRSCPRGGGAPDRGSPGRAVPQRPGVRREAASAPRLAAPRGCAQRRGGGIAPRPAEAAASARPRRPPPCPAGRAGRPHGSGAPLAAGPAGLGGACGVSLQWLLWYRGAAPAGGGGCAPRGVRPSVHPSLRGRRLVCACVCVTDSAARTARGQPPSRSQPGAAPARPGAAAPSPSPGALPGGGDLSGLAAPPPPSWRVTLPGL</sequence>
<feature type="region of interest" description="Disordered" evidence="1">
    <location>
        <begin position="1"/>
        <end position="20"/>
    </location>
</feature>
<accession>A0AAN7NRY4</accession>
<feature type="compositionally biased region" description="Low complexity" evidence="1">
    <location>
        <begin position="158"/>
        <end position="168"/>
    </location>
</feature>
<comment type="caution">
    <text evidence="2">The sequence shown here is derived from an EMBL/GenBank/DDBJ whole genome shotgun (WGS) entry which is preliminary data.</text>
</comment>
<protein>
    <submittedName>
        <fullName evidence="2">Uncharacterized protein</fullName>
    </submittedName>
</protein>
<dbReference type="AlphaFoldDB" id="A0AAN7NRY4"/>
<evidence type="ECO:0000313" key="3">
    <source>
        <dbReference type="Proteomes" id="UP001333110"/>
    </source>
</evidence>
<evidence type="ECO:0000256" key="1">
    <source>
        <dbReference type="SAM" id="MobiDB-lite"/>
    </source>
</evidence>
<feature type="compositionally biased region" description="Polar residues" evidence="1">
    <location>
        <begin position="9"/>
        <end position="19"/>
    </location>
</feature>
<organism evidence="2 3">
    <name type="scientific">Mycteria americana</name>
    <name type="common">Wood stork</name>
    <dbReference type="NCBI Taxonomy" id="33587"/>
    <lineage>
        <taxon>Eukaryota</taxon>
        <taxon>Metazoa</taxon>
        <taxon>Chordata</taxon>
        <taxon>Craniata</taxon>
        <taxon>Vertebrata</taxon>
        <taxon>Euteleostomi</taxon>
        <taxon>Archelosauria</taxon>
        <taxon>Archosauria</taxon>
        <taxon>Dinosauria</taxon>
        <taxon>Saurischia</taxon>
        <taxon>Theropoda</taxon>
        <taxon>Coelurosauria</taxon>
        <taxon>Aves</taxon>
        <taxon>Neognathae</taxon>
        <taxon>Neoaves</taxon>
        <taxon>Aequornithes</taxon>
        <taxon>Ciconiiformes</taxon>
        <taxon>Ciconiidae</taxon>
        <taxon>Mycteria</taxon>
    </lineage>
</organism>